<evidence type="ECO:0008006" key="4">
    <source>
        <dbReference type="Google" id="ProtNLM"/>
    </source>
</evidence>
<accession>A0ABU0IMT0</accession>
<gene>
    <name evidence="2" type="ORF">QO010_001076</name>
</gene>
<evidence type="ECO:0000313" key="2">
    <source>
        <dbReference type="EMBL" id="MDQ0463328.1"/>
    </source>
</evidence>
<comment type="caution">
    <text evidence="2">The sequence shown here is derived from an EMBL/GenBank/DDBJ whole genome shotgun (WGS) entry which is preliminary data.</text>
</comment>
<organism evidence="2 3">
    <name type="scientific">Caulobacter ginsengisoli</name>
    <dbReference type="NCBI Taxonomy" id="400775"/>
    <lineage>
        <taxon>Bacteria</taxon>
        <taxon>Pseudomonadati</taxon>
        <taxon>Pseudomonadota</taxon>
        <taxon>Alphaproteobacteria</taxon>
        <taxon>Caulobacterales</taxon>
        <taxon>Caulobacteraceae</taxon>
        <taxon>Caulobacter</taxon>
    </lineage>
</organism>
<dbReference type="EMBL" id="JAUSVS010000001">
    <property type="protein sequence ID" value="MDQ0463328.1"/>
    <property type="molecule type" value="Genomic_DNA"/>
</dbReference>
<dbReference type="RefSeq" id="WP_307346993.1">
    <property type="nucleotide sequence ID" value="NZ_JAUSVS010000001.1"/>
</dbReference>
<evidence type="ECO:0000313" key="3">
    <source>
        <dbReference type="Proteomes" id="UP001228905"/>
    </source>
</evidence>
<keyword evidence="3" id="KW-1185">Reference proteome</keyword>
<sequence length="149" mass="15597">MRRTLIALTLLTTLAAPPMASLAQARGFDPAQCGRIQDVDLPYDVTRAAEGLTFSGKGEVIVVSAQAIRANGRSYAGPEVAAYHERLGRFLTQADAMARQAANPFAGGGAELGRAASGMCEAILDLAASSAVIESRFSGYASPVRIRLK</sequence>
<name>A0ABU0IMT0_9CAUL</name>
<feature type="chain" id="PRO_5046431618" description="Tat pathway signal protein" evidence="1">
    <location>
        <begin position="24"/>
        <end position="149"/>
    </location>
</feature>
<reference evidence="2 3" key="1">
    <citation type="submission" date="2023-07" db="EMBL/GenBank/DDBJ databases">
        <title>Genomic Encyclopedia of Type Strains, Phase IV (KMG-IV): sequencing the most valuable type-strain genomes for metagenomic binning, comparative biology and taxonomic classification.</title>
        <authorList>
            <person name="Goeker M."/>
        </authorList>
    </citation>
    <scope>NUCLEOTIDE SEQUENCE [LARGE SCALE GENOMIC DNA]</scope>
    <source>
        <strain evidence="2 3">DSM 18695</strain>
    </source>
</reference>
<evidence type="ECO:0000256" key="1">
    <source>
        <dbReference type="SAM" id="SignalP"/>
    </source>
</evidence>
<feature type="signal peptide" evidence="1">
    <location>
        <begin position="1"/>
        <end position="23"/>
    </location>
</feature>
<proteinExistence type="predicted"/>
<keyword evidence="1" id="KW-0732">Signal</keyword>
<dbReference type="Proteomes" id="UP001228905">
    <property type="component" value="Unassembled WGS sequence"/>
</dbReference>
<protein>
    <recommendedName>
        <fullName evidence="4">Tat pathway signal protein</fullName>
    </recommendedName>
</protein>